<feature type="transmembrane region" description="Helical" evidence="6">
    <location>
        <begin position="115"/>
        <end position="134"/>
    </location>
</feature>
<dbReference type="InterPro" id="IPR050833">
    <property type="entry name" value="Poly_Biosynth_Transport"/>
</dbReference>
<evidence type="ECO:0000313" key="7">
    <source>
        <dbReference type="EMBL" id="HIT49979.1"/>
    </source>
</evidence>
<feature type="transmembrane region" description="Helical" evidence="6">
    <location>
        <begin position="32"/>
        <end position="59"/>
    </location>
</feature>
<keyword evidence="5 6" id="KW-0472">Membrane</keyword>
<dbReference type="Pfam" id="PF01554">
    <property type="entry name" value="MatE"/>
    <property type="match status" value="1"/>
</dbReference>
<feature type="transmembrane region" description="Helical" evidence="6">
    <location>
        <begin position="246"/>
        <end position="265"/>
    </location>
</feature>
<keyword evidence="4 6" id="KW-1133">Transmembrane helix</keyword>
<organism evidence="7 8">
    <name type="scientific">Candidatus Pelethenecus faecipullorum</name>
    <dbReference type="NCBI Taxonomy" id="2840900"/>
    <lineage>
        <taxon>Bacteria</taxon>
        <taxon>Bacillati</taxon>
        <taxon>Mycoplasmatota</taxon>
        <taxon>Mollicutes</taxon>
        <taxon>Candidatus Pelethenecus</taxon>
    </lineage>
</organism>
<dbReference type="Proteomes" id="UP000886758">
    <property type="component" value="Unassembled WGS sequence"/>
</dbReference>
<keyword evidence="3 6" id="KW-0812">Transmembrane</keyword>
<dbReference type="GO" id="GO:0042910">
    <property type="term" value="F:xenobiotic transmembrane transporter activity"/>
    <property type="evidence" value="ECO:0007669"/>
    <property type="project" value="InterPro"/>
</dbReference>
<keyword evidence="2" id="KW-1003">Cell membrane</keyword>
<dbReference type="EMBL" id="DVLF01000095">
    <property type="protein sequence ID" value="HIT49979.1"/>
    <property type="molecule type" value="Genomic_DNA"/>
</dbReference>
<comment type="subcellular location">
    <subcellularLocation>
        <location evidence="1">Cell membrane</location>
        <topology evidence="1">Multi-pass membrane protein</topology>
    </subcellularLocation>
</comment>
<feature type="transmembrane region" description="Helical" evidence="6">
    <location>
        <begin position="285"/>
        <end position="304"/>
    </location>
</feature>
<accession>A0A9D1GRP3</accession>
<dbReference type="InterPro" id="IPR002528">
    <property type="entry name" value="MATE_fam"/>
</dbReference>
<proteinExistence type="predicted"/>
<dbReference type="AlphaFoldDB" id="A0A9D1GRP3"/>
<feature type="transmembrane region" description="Helical" evidence="6">
    <location>
        <begin position="219"/>
        <end position="240"/>
    </location>
</feature>
<dbReference type="GO" id="GO:0005886">
    <property type="term" value="C:plasma membrane"/>
    <property type="evidence" value="ECO:0007669"/>
    <property type="project" value="UniProtKB-SubCell"/>
</dbReference>
<comment type="caution">
    <text evidence="7">The sequence shown here is derived from an EMBL/GenBank/DDBJ whole genome shotgun (WGS) entry which is preliminary data.</text>
</comment>
<dbReference type="GO" id="GO:0015297">
    <property type="term" value="F:antiporter activity"/>
    <property type="evidence" value="ECO:0007669"/>
    <property type="project" value="InterPro"/>
</dbReference>
<evidence type="ECO:0000256" key="2">
    <source>
        <dbReference type="ARBA" id="ARBA00022475"/>
    </source>
</evidence>
<dbReference type="PANTHER" id="PTHR30250:SF11">
    <property type="entry name" value="O-ANTIGEN TRANSPORTER-RELATED"/>
    <property type="match status" value="1"/>
</dbReference>
<evidence type="ECO:0000256" key="4">
    <source>
        <dbReference type="ARBA" id="ARBA00022989"/>
    </source>
</evidence>
<evidence type="ECO:0000256" key="3">
    <source>
        <dbReference type="ARBA" id="ARBA00022692"/>
    </source>
</evidence>
<evidence type="ECO:0000256" key="6">
    <source>
        <dbReference type="SAM" id="Phobius"/>
    </source>
</evidence>
<feature type="transmembrane region" description="Helical" evidence="6">
    <location>
        <begin position="155"/>
        <end position="174"/>
    </location>
</feature>
<feature type="transmembrane region" description="Helical" evidence="6">
    <location>
        <begin position="7"/>
        <end position="26"/>
    </location>
</feature>
<sequence>MYPSCFAIILENLVRVVLYIVFIPHIKQPNDIIHTVFLISFSGYGSSLLFILFFTFRYYRKKKQKFKAITYLYKIAIPYGCTTMFFTIYQLVDSITLSILLPKEGYYTAYMFETVRLIFFPIVLAQALGGALNPRINYLYQDKKEKEAAVLSKKCTSLILYILIPLILIMKYFSDEIYHLFYSQENGALIFYHISDLILFFGLYKVLIGISLGLPRAHYMVIATLLSGVAKYLLNVALIGSLEYRGAIYATEIATGICILASYYVLKKEGIRLFVANLKSCLKGILYGVFSLLIVIFVRLFFSLRHYAQYYQILLYALLFFGLYALFLCFPSSSKTKDKTLDPA</sequence>
<feature type="transmembrane region" description="Helical" evidence="6">
    <location>
        <begin position="71"/>
        <end position="92"/>
    </location>
</feature>
<name>A0A9D1GRP3_9MOLU</name>
<evidence type="ECO:0000256" key="5">
    <source>
        <dbReference type="ARBA" id="ARBA00023136"/>
    </source>
</evidence>
<dbReference type="PANTHER" id="PTHR30250">
    <property type="entry name" value="PST FAMILY PREDICTED COLANIC ACID TRANSPORTER"/>
    <property type="match status" value="1"/>
</dbReference>
<gene>
    <name evidence="7" type="ORF">IAD46_03025</name>
</gene>
<reference evidence="7" key="1">
    <citation type="submission" date="2020-10" db="EMBL/GenBank/DDBJ databases">
        <authorList>
            <person name="Gilroy R."/>
        </authorList>
    </citation>
    <scope>NUCLEOTIDE SEQUENCE</scope>
    <source>
        <strain evidence="7">ChiW17-6978</strain>
    </source>
</reference>
<protein>
    <submittedName>
        <fullName evidence="7">Polysaccharide biosynthesis C-terminal domain-containing protein</fullName>
    </submittedName>
</protein>
<feature type="transmembrane region" description="Helical" evidence="6">
    <location>
        <begin position="189"/>
        <end position="207"/>
    </location>
</feature>
<reference evidence="7" key="2">
    <citation type="journal article" date="2021" name="PeerJ">
        <title>Extensive microbial diversity within the chicken gut microbiome revealed by metagenomics and culture.</title>
        <authorList>
            <person name="Gilroy R."/>
            <person name="Ravi A."/>
            <person name="Getino M."/>
            <person name="Pursley I."/>
            <person name="Horton D.L."/>
            <person name="Alikhan N.F."/>
            <person name="Baker D."/>
            <person name="Gharbi K."/>
            <person name="Hall N."/>
            <person name="Watson M."/>
            <person name="Adriaenssens E.M."/>
            <person name="Foster-Nyarko E."/>
            <person name="Jarju S."/>
            <person name="Secka A."/>
            <person name="Antonio M."/>
            <person name="Oren A."/>
            <person name="Chaudhuri R.R."/>
            <person name="La Ragione R."/>
            <person name="Hildebrand F."/>
            <person name="Pallen M.J."/>
        </authorList>
    </citation>
    <scope>NUCLEOTIDE SEQUENCE</scope>
    <source>
        <strain evidence="7">ChiW17-6978</strain>
    </source>
</reference>
<evidence type="ECO:0000256" key="1">
    <source>
        <dbReference type="ARBA" id="ARBA00004651"/>
    </source>
</evidence>
<feature type="transmembrane region" description="Helical" evidence="6">
    <location>
        <begin position="310"/>
        <end position="330"/>
    </location>
</feature>
<evidence type="ECO:0000313" key="8">
    <source>
        <dbReference type="Proteomes" id="UP000886758"/>
    </source>
</evidence>